<keyword evidence="4 7" id="KW-0812">Transmembrane</keyword>
<feature type="transmembrane region" description="Helical" evidence="7">
    <location>
        <begin position="267"/>
        <end position="288"/>
    </location>
</feature>
<feature type="transmembrane region" description="Helical" evidence="7">
    <location>
        <begin position="342"/>
        <end position="361"/>
    </location>
</feature>
<comment type="similarity">
    <text evidence="2">Belongs to the UPF0718 family.</text>
</comment>
<feature type="transmembrane region" description="Helical" evidence="7">
    <location>
        <begin position="110"/>
        <end position="129"/>
    </location>
</feature>
<evidence type="ECO:0000256" key="5">
    <source>
        <dbReference type="ARBA" id="ARBA00022989"/>
    </source>
</evidence>
<dbReference type="Proteomes" id="UP000031671">
    <property type="component" value="Unassembled WGS sequence"/>
</dbReference>
<evidence type="ECO:0000256" key="2">
    <source>
        <dbReference type="ARBA" id="ARBA00006386"/>
    </source>
</evidence>
<evidence type="ECO:0000313" key="9">
    <source>
        <dbReference type="Proteomes" id="UP000031671"/>
    </source>
</evidence>
<reference evidence="8 9" key="2">
    <citation type="submission" date="2015-01" db="EMBL/GenBank/DDBJ databases">
        <authorList>
            <consortium name="NBRP consortium"/>
            <person name="Sawabe T."/>
            <person name="Meirelles P."/>
            <person name="Feng G."/>
            <person name="Sayaka M."/>
            <person name="Hattori M."/>
            <person name="Ohkuma M."/>
        </authorList>
    </citation>
    <scope>NUCLEOTIDE SEQUENCE [LARGE SCALE GENOMIC DNA]</scope>
    <source>
        <strain evidence="9">JCM 19231</strain>
    </source>
</reference>
<dbReference type="EMBL" id="BBRZ01000110">
    <property type="protein sequence ID" value="GAM58880.1"/>
    <property type="molecule type" value="Genomic_DNA"/>
</dbReference>
<dbReference type="RefSeq" id="WP_261834229.1">
    <property type="nucleotide sequence ID" value="NZ_AP024881.1"/>
</dbReference>
<keyword evidence="9" id="KW-1185">Reference proteome</keyword>
<evidence type="ECO:0000256" key="3">
    <source>
        <dbReference type="ARBA" id="ARBA00022475"/>
    </source>
</evidence>
<organism evidence="8 9">
    <name type="scientific">Vibrio ishigakensis</name>
    <dbReference type="NCBI Taxonomy" id="1481914"/>
    <lineage>
        <taxon>Bacteria</taxon>
        <taxon>Pseudomonadati</taxon>
        <taxon>Pseudomonadota</taxon>
        <taxon>Gammaproteobacteria</taxon>
        <taxon>Vibrionales</taxon>
        <taxon>Vibrionaceae</taxon>
        <taxon>Vibrio</taxon>
    </lineage>
</organism>
<dbReference type="PANTHER" id="PTHR34184">
    <property type="entry name" value="UPF0718 PROTEIN YCGR"/>
    <property type="match status" value="1"/>
</dbReference>
<evidence type="ECO:0000256" key="4">
    <source>
        <dbReference type="ARBA" id="ARBA00022692"/>
    </source>
</evidence>
<feature type="transmembrane region" description="Helical" evidence="7">
    <location>
        <begin position="48"/>
        <end position="71"/>
    </location>
</feature>
<dbReference type="NCBIfam" id="NF033936">
    <property type="entry name" value="CuZnOut_SO0444"/>
    <property type="match status" value="1"/>
</dbReference>
<sequence>MNLLNNFIDLFIESGFWMLLGLVVAGLLKEWIPTDLLSKHLGGKGVGTTVKAAFIGAPLPLCSCGVIPAALGLRRSGASKSATTSFLVATPETGIDSVSVSYALLGPFMAIVRPIAAISSAIVAGLLVGKDDEKQQSQLKVNALKPMTSSNLSINKVEPESKPVVSSCCSTKKTSCCSTKSKKPKGAIDKLKSGVHFAATDLVKDISTWLMIGLFFAALIQTYVETDFLAKWGGSIWSMLVMVAISVPMYICATASTPIAAGLLMSGISPGAVLVFMLTGPATNIATLGVVGKELGKRSLFAYLTGVVGTAIVFGLATDYLVSAYGLSVQPLSAGEHEVLPHWLSIGSAIVLAVLMLRHYWQTAHSRFARTGLAH</sequence>
<keyword evidence="3" id="KW-1003">Cell membrane</keyword>
<proteinExistence type="inferred from homology"/>
<feature type="transmembrane region" description="Helical" evidence="7">
    <location>
        <begin position="7"/>
        <end position="28"/>
    </location>
</feature>
<keyword evidence="6 7" id="KW-0472">Membrane</keyword>
<accession>A0A0B8NWE6</accession>
<dbReference type="InterPro" id="IPR052923">
    <property type="entry name" value="UPF0718"/>
</dbReference>
<evidence type="ECO:0000256" key="1">
    <source>
        <dbReference type="ARBA" id="ARBA00004651"/>
    </source>
</evidence>
<feature type="transmembrane region" description="Helical" evidence="7">
    <location>
        <begin position="236"/>
        <end position="261"/>
    </location>
</feature>
<protein>
    <submittedName>
        <fullName evidence="8">Transporter</fullName>
    </submittedName>
</protein>
<keyword evidence="5 7" id="KW-1133">Transmembrane helix</keyword>
<dbReference type="Pfam" id="PF03773">
    <property type="entry name" value="ArsP_1"/>
    <property type="match status" value="1"/>
</dbReference>
<dbReference type="GO" id="GO:0005886">
    <property type="term" value="C:plasma membrane"/>
    <property type="evidence" value="ECO:0007669"/>
    <property type="project" value="UniProtKB-SubCell"/>
</dbReference>
<comment type="caution">
    <text evidence="8">The sequence shown here is derived from an EMBL/GenBank/DDBJ whole genome shotgun (WGS) entry which is preliminary data.</text>
</comment>
<evidence type="ECO:0000256" key="6">
    <source>
        <dbReference type="ARBA" id="ARBA00023136"/>
    </source>
</evidence>
<comment type="subcellular location">
    <subcellularLocation>
        <location evidence="1">Cell membrane</location>
        <topology evidence="1">Multi-pass membrane protein</topology>
    </subcellularLocation>
</comment>
<feature type="transmembrane region" description="Helical" evidence="7">
    <location>
        <begin position="300"/>
        <end position="322"/>
    </location>
</feature>
<dbReference type="AlphaFoldDB" id="A0A0B8NWE6"/>
<evidence type="ECO:0000313" key="8">
    <source>
        <dbReference type="EMBL" id="GAM58880.1"/>
    </source>
</evidence>
<dbReference type="PANTHER" id="PTHR34184:SF4">
    <property type="entry name" value="UPF0718 PROTEIN YCGR"/>
    <property type="match status" value="1"/>
</dbReference>
<gene>
    <name evidence="8" type="ORF">JCM19231_790</name>
</gene>
<dbReference type="InterPro" id="IPR005524">
    <property type="entry name" value="DUF318"/>
</dbReference>
<reference evidence="8 9" key="1">
    <citation type="submission" date="2015-01" db="EMBL/GenBank/DDBJ databases">
        <title>Vibrio sp. C1 JCM 19231 whole genome shotgun sequence.</title>
        <authorList>
            <person name="Sawabe T."/>
            <person name="Meirelles P."/>
            <person name="Feng G."/>
            <person name="Sayaka M."/>
            <person name="Hattori M."/>
            <person name="Ohkuma M."/>
        </authorList>
    </citation>
    <scope>NUCLEOTIDE SEQUENCE [LARGE SCALE GENOMIC DNA]</scope>
    <source>
        <strain evidence="9">JCM 19231</strain>
    </source>
</reference>
<name>A0A0B8NWE6_9VIBR</name>
<evidence type="ECO:0000256" key="7">
    <source>
        <dbReference type="SAM" id="Phobius"/>
    </source>
</evidence>